<evidence type="ECO:0000313" key="16">
    <source>
        <dbReference type="Proteomes" id="UP001320119"/>
    </source>
</evidence>
<keyword evidence="10 13" id="KW-0472">Membrane</keyword>
<reference evidence="15 16" key="1">
    <citation type="journal article" date="2022" name="IScience">
        <title>An ultrasensitive nanofiber-based assay for enzymatic hydrolysis and deep-sea microbial degradation of cellulose.</title>
        <authorList>
            <person name="Tsudome M."/>
            <person name="Tachioka M."/>
            <person name="Miyazaki M."/>
            <person name="Uchimura K."/>
            <person name="Tsuda M."/>
            <person name="Takaki Y."/>
            <person name="Deguchi S."/>
        </authorList>
    </citation>
    <scope>NUCLEOTIDE SEQUENCE [LARGE SCALE GENOMIC DNA]</scope>
    <source>
        <strain evidence="15 16">GE09</strain>
    </source>
</reference>
<dbReference type="FunFam" id="3.40.50.300:FF:000032">
    <property type="entry name" value="Export ABC transporter ATP-binding protein"/>
    <property type="match status" value="1"/>
</dbReference>
<dbReference type="SMART" id="SM00382">
    <property type="entry name" value="AAA"/>
    <property type="match status" value="1"/>
</dbReference>
<organism evidence="15 16">
    <name type="scientific">Marinagarivorans cellulosilyticus</name>
    <dbReference type="NCBI Taxonomy" id="2721545"/>
    <lineage>
        <taxon>Bacteria</taxon>
        <taxon>Pseudomonadati</taxon>
        <taxon>Pseudomonadota</taxon>
        <taxon>Gammaproteobacteria</taxon>
        <taxon>Cellvibrionales</taxon>
        <taxon>Cellvibrionaceae</taxon>
        <taxon>Marinagarivorans</taxon>
    </lineage>
</organism>
<evidence type="ECO:0000256" key="5">
    <source>
        <dbReference type="ARBA" id="ARBA00022692"/>
    </source>
</evidence>
<evidence type="ECO:0000256" key="13">
    <source>
        <dbReference type="SAM" id="Phobius"/>
    </source>
</evidence>
<dbReference type="InterPro" id="IPR025857">
    <property type="entry name" value="MacB_PCD"/>
</dbReference>
<sequence>MASTDSNILLSLAGVCRDYLSGETQVRALNNINLTIKRGEFLAIMGQSGSGKTTLMNILGCLDTPSSGSYSVDGHQVNALNVKELSSLRLKTFGFVFQRYQLLANYSAQENVAMPAIYGGMEKSQRLALAKKRLAQLGLTERSGHRPSQLSGGQQQRVSIARALINGAQVILADEPTGALDSASGQQVLALLKQLNRDTGTTVVLITHDALVAQQANRIIQMKDGHIISDSSQHQLPSDTPAPLGNCTPAAPLQTNTKQHIKCYPRISLWESLCLALGSLQANLFRTLLTLLGIIIGVASVVTMMAIGDGGKQQVLQRIEAMGTNLLQIRPGGRNIRASGEIATLTMEDAQFLTQLPGIADVSPEREARTTVRFGSNDYSGRARGITPAYFSMRNWEIAQGVFINNDDVERYSSVIVIGATVAEQLFPNTQNPIGEYVLMNNSFYQVIGTLKAKGASAGGRDIDDEVYIPITTAQLKLFGRPYLSSIIVKVSSTDLLPTIEATVTQELKRRHGREDFMVRNTATLVEAISDTQDTLTWMLGSVAAISLFVGGIGVMNIMLVNVSERRREIGLRIATGAKPSDILRQFNIEALMVCLLGGLIGVGLGLLISLVLQQAAIAVAFSLAPPLLAFTTSLLVGVIFGYAPAHKAASVNPIQALAEE</sequence>
<evidence type="ECO:0000256" key="2">
    <source>
        <dbReference type="ARBA" id="ARBA00022448"/>
    </source>
</evidence>
<name>A0AAN1WH32_9GAMM</name>
<accession>A0AAN1WH32</accession>
<dbReference type="Pfam" id="PF00005">
    <property type="entry name" value="ABC_tran"/>
    <property type="match status" value="1"/>
</dbReference>
<keyword evidence="2" id="KW-0813">Transport</keyword>
<dbReference type="GO" id="GO:0022857">
    <property type="term" value="F:transmembrane transporter activity"/>
    <property type="evidence" value="ECO:0007669"/>
    <property type="project" value="TreeGrafter"/>
</dbReference>
<comment type="similarity">
    <text evidence="11">Belongs to the ABC transporter superfamily. Macrolide exporter (TC 3.A.1.122) family.</text>
</comment>
<dbReference type="InterPro" id="IPR003593">
    <property type="entry name" value="AAA+_ATPase"/>
</dbReference>
<protein>
    <recommendedName>
        <fullName evidence="12">Pyoverdine export ATP-binding/permease protein PvdT</fullName>
    </recommendedName>
</protein>
<dbReference type="InterPro" id="IPR003439">
    <property type="entry name" value="ABC_transporter-like_ATP-bd"/>
</dbReference>
<dbReference type="PROSITE" id="PS00211">
    <property type="entry name" value="ABC_TRANSPORTER_1"/>
    <property type="match status" value="1"/>
</dbReference>
<keyword evidence="16" id="KW-1185">Reference proteome</keyword>
<keyword evidence="4" id="KW-0997">Cell inner membrane</keyword>
<dbReference type="PANTHER" id="PTHR30572">
    <property type="entry name" value="MEMBRANE COMPONENT OF TRANSPORTER-RELATED"/>
    <property type="match status" value="1"/>
</dbReference>
<keyword evidence="3" id="KW-1003">Cell membrane</keyword>
<dbReference type="InterPro" id="IPR017911">
    <property type="entry name" value="MacB-like_ATP-bd"/>
</dbReference>
<evidence type="ECO:0000256" key="9">
    <source>
        <dbReference type="ARBA" id="ARBA00022989"/>
    </source>
</evidence>
<dbReference type="RefSeq" id="WP_236986945.1">
    <property type="nucleotide sequence ID" value="NZ_AP023086.1"/>
</dbReference>
<evidence type="ECO:0000259" key="14">
    <source>
        <dbReference type="PROSITE" id="PS50893"/>
    </source>
</evidence>
<keyword evidence="8" id="KW-1278">Translocase</keyword>
<evidence type="ECO:0000256" key="3">
    <source>
        <dbReference type="ARBA" id="ARBA00022475"/>
    </source>
</evidence>
<dbReference type="SUPFAM" id="SSF52540">
    <property type="entry name" value="P-loop containing nucleoside triphosphate hydrolases"/>
    <property type="match status" value="1"/>
</dbReference>
<dbReference type="GO" id="GO:1902495">
    <property type="term" value="C:transmembrane transporter complex"/>
    <property type="evidence" value="ECO:0007669"/>
    <property type="project" value="UniProtKB-ARBA"/>
</dbReference>
<dbReference type="PANTHER" id="PTHR30572:SF14">
    <property type="entry name" value="MACROLIDE EXPORT ATP-BINDING_PERMEASE PROTEIN MACB"/>
    <property type="match status" value="1"/>
</dbReference>
<evidence type="ECO:0000256" key="12">
    <source>
        <dbReference type="ARBA" id="ARBA00041199"/>
    </source>
</evidence>
<proteinExistence type="inferred from homology"/>
<dbReference type="GO" id="GO:0016887">
    <property type="term" value="F:ATP hydrolysis activity"/>
    <property type="evidence" value="ECO:0007669"/>
    <property type="project" value="InterPro"/>
</dbReference>
<gene>
    <name evidence="15" type="ORF">MARGE09_P1678</name>
</gene>
<keyword evidence="7 15" id="KW-0067">ATP-binding</keyword>
<feature type="transmembrane region" description="Helical" evidence="13">
    <location>
        <begin position="619"/>
        <end position="644"/>
    </location>
</feature>
<evidence type="ECO:0000256" key="6">
    <source>
        <dbReference type="ARBA" id="ARBA00022741"/>
    </source>
</evidence>
<dbReference type="EMBL" id="AP023086">
    <property type="protein sequence ID" value="BCD97477.1"/>
    <property type="molecule type" value="Genomic_DNA"/>
</dbReference>
<dbReference type="InterPro" id="IPR050250">
    <property type="entry name" value="Macrolide_Exporter_MacB"/>
</dbReference>
<evidence type="ECO:0000256" key="8">
    <source>
        <dbReference type="ARBA" id="ARBA00022967"/>
    </source>
</evidence>
<evidence type="ECO:0000256" key="10">
    <source>
        <dbReference type="ARBA" id="ARBA00023136"/>
    </source>
</evidence>
<dbReference type="KEGG" id="marq:MARGE09_P1678"/>
<dbReference type="Gene3D" id="3.40.50.300">
    <property type="entry name" value="P-loop containing nucleotide triphosphate hydrolases"/>
    <property type="match status" value="1"/>
</dbReference>
<feature type="transmembrane region" description="Helical" evidence="13">
    <location>
        <begin position="538"/>
        <end position="563"/>
    </location>
</feature>
<evidence type="ECO:0000256" key="4">
    <source>
        <dbReference type="ARBA" id="ARBA00022519"/>
    </source>
</evidence>
<dbReference type="InterPro" id="IPR017871">
    <property type="entry name" value="ABC_transporter-like_CS"/>
</dbReference>
<dbReference type="Proteomes" id="UP001320119">
    <property type="component" value="Chromosome"/>
</dbReference>
<feature type="transmembrane region" description="Helical" evidence="13">
    <location>
        <begin position="288"/>
        <end position="308"/>
    </location>
</feature>
<dbReference type="GO" id="GO:0005524">
    <property type="term" value="F:ATP binding"/>
    <property type="evidence" value="ECO:0007669"/>
    <property type="project" value="UniProtKB-KW"/>
</dbReference>
<evidence type="ECO:0000256" key="7">
    <source>
        <dbReference type="ARBA" id="ARBA00022840"/>
    </source>
</evidence>
<evidence type="ECO:0000256" key="11">
    <source>
        <dbReference type="ARBA" id="ARBA00038388"/>
    </source>
</evidence>
<feature type="transmembrane region" description="Helical" evidence="13">
    <location>
        <begin position="591"/>
        <end position="613"/>
    </location>
</feature>
<dbReference type="InterPro" id="IPR027417">
    <property type="entry name" value="P-loop_NTPase"/>
</dbReference>
<comment type="subcellular location">
    <subcellularLocation>
        <location evidence="1">Cell inner membrane</location>
        <topology evidence="1">Multi-pass membrane protein</topology>
    </subcellularLocation>
</comment>
<keyword evidence="9 13" id="KW-1133">Transmembrane helix</keyword>
<evidence type="ECO:0000256" key="1">
    <source>
        <dbReference type="ARBA" id="ARBA00004429"/>
    </source>
</evidence>
<dbReference type="AlphaFoldDB" id="A0AAN1WH32"/>
<evidence type="ECO:0000313" key="15">
    <source>
        <dbReference type="EMBL" id="BCD97477.1"/>
    </source>
</evidence>
<dbReference type="CDD" id="cd03255">
    <property type="entry name" value="ABC_MJ0796_LolCDE_FtsE"/>
    <property type="match status" value="1"/>
</dbReference>
<keyword evidence="5 13" id="KW-0812">Transmembrane</keyword>
<keyword evidence="6" id="KW-0547">Nucleotide-binding</keyword>
<dbReference type="Pfam" id="PF02687">
    <property type="entry name" value="FtsX"/>
    <property type="match status" value="1"/>
</dbReference>
<dbReference type="Pfam" id="PF12704">
    <property type="entry name" value="MacB_PCD"/>
    <property type="match status" value="1"/>
</dbReference>
<feature type="domain" description="ABC transporter" evidence="14">
    <location>
        <begin position="10"/>
        <end position="249"/>
    </location>
</feature>
<dbReference type="InterPro" id="IPR003838">
    <property type="entry name" value="ABC3_permease_C"/>
</dbReference>
<dbReference type="GO" id="GO:0005886">
    <property type="term" value="C:plasma membrane"/>
    <property type="evidence" value="ECO:0007669"/>
    <property type="project" value="UniProtKB-SubCell"/>
</dbReference>
<dbReference type="PROSITE" id="PS50893">
    <property type="entry name" value="ABC_TRANSPORTER_2"/>
    <property type="match status" value="1"/>
</dbReference>